<name>A0A4Y3I057_9VIBR</name>
<dbReference type="InterPro" id="IPR002881">
    <property type="entry name" value="DUF58"/>
</dbReference>
<dbReference type="AlphaFoldDB" id="A0A4Y3I057"/>
<feature type="transmembrane region" description="Helical" evidence="1">
    <location>
        <begin position="107"/>
        <end position="126"/>
    </location>
</feature>
<reference evidence="3 4" key="1">
    <citation type="submission" date="2019-06" db="EMBL/GenBank/DDBJ databases">
        <title>Whole genome shotgun sequence of Vibrio inusitatus NBRC 102082.</title>
        <authorList>
            <person name="Hosoyama A."/>
            <person name="Uohara A."/>
            <person name="Ohji S."/>
            <person name="Ichikawa N."/>
        </authorList>
    </citation>
    <scope>NUCLEOTIDE SEQUENCE [LARGE SCALE GENOMIC DNA]</scope>
    <source>
        <strain evidence="3 4">NBRC 102082</strain>
    </source>
</reference>
<evidence type="ECO:0000313" key="3">
    <source>
        <dbReference type="EMBL" id="GEA52252.1"/>
    </source>
</evidence>
<dbReference type="Pfam" id="PF01882">
    <property type="entry name" value="DUF58"/>
    <property type="match status" value="1"/>
</dbReference>
<dbReference type="Proteomes" id="UP000318717">
    <property type="component" value="Unassembled WGS sequence"/>
</dbReference>
<organism evidence="3 4">
    <name type="scientific">Vibrio inusitatus NBRC 102082</name>
    <dbReference type="NCBI Taxonomy" id="1219070"/>
    <lineage>
        <taxon>Bacteria</taxon>
        <taxon>Pseudomonadati</taxon>
        <taxon>Pseudomonadota</taxon>
        <taxon>Gammaproteobacteria</taxon>
        <taxon>Vibrionales</taxon>
        <taxon>Vibrionaceae</taxon>
        <taxon>Vibrio</taxon>
    </lineage>
</organism>
<evidence type="ECO:0000313" key="4">
    <source>
        <dbReference type="Proteomes" id="UP000318717"/>
    </source>
</evidence>
<dbReference type="RefSeq" id="WP_141346702.1">
    <property type="nucleotide sequence ID" value="NZ_BJLF01000017.1"/>
</dbReference>
<keyword evidence="4" id="KW-1185">Reference proteome</keyword>
<dbReference type="PANTHER" id="PTHR33608">
    <property type="entry name" value="BLL2464 PROTEIN"/>
    <property type="match status" value="1"/>
</dbReference>
<evidence type="ECO:0000256" key="1">
    <source>
        <dbReference type="SAM" id="Phobius"/>
    </source>
</evidence>
<comment type="caution">
    <text evidence="3">The sequence shown here is derived from an EMBL/GenBank/DDBJ whole genome shotgun (WGS) entry which is preliminary data.</text>
</comment>
<keyword evidence="1" id="KW-0812">Transmembrane</keyword>
<keyword evidence="1" id="KW-0472">Membrane</keyword>
<evidence type="ECO:0000259" key="2">
    <source>
        <dbReference type="Pfam" id="PF01882"/>
    </source>
</evidence>
<accession>A0A4Y3I057</accession>
<keyword evidence="1" id="KW-1133">Transmembrane helix</keyword>
<feature type="domain" description="DUF58" evidence="2">
    <location>
        <begin position="54"/>
        <end position="258"/>
    </location>
</feature>
<dbReference type="EMBL" id="BJLF01000017">
    <property type="protein sequence ID" value="GEA52252.1"/>
    <property type="molecule type" value="Genomic_DNA"/>
</dbReference>
<dbReference type="PANTHER" id="PTHR33608:SF12">
    <property type="entry name" value="DUF58 DOMAIN-CONTAINING PROTEIN"/>
    <property type="match status" value="1"/>
</dbReference>
<gene>
    <name evidence="3" type="ORF">VIN01S_30560</name>
</gene>
<protein>
    <recommendedName>
        <fullName evidence="2">DUF58 domain-containing protein</fullName>
    </recommendedName>
</protein>
<dbReference type="OrthoDB" id="9776116at2"/>
<sequence length="308" mass="34453">MTEVDRRVYVDKSTLLGLQFQAQKLAMNNLLHPSGIFSGSNRSRLRGQGFNFEELRPYRTGDNIKNIDWKASSRSHSRVVKVFTQETDRPAIVVCDQRPTMFFGSRVYMKSVVAAHLASLMIWMLYMRGDRVAGVVLGPEQMQSQNPSRAMMQITQFIANVVTQNQMLGKASNKALALKNDLSSALARALPMLGSSGTLVLITDSLSVSDSELSTLKLMSARHNVIVLLVNDALELDYKTAKDLVISDGRSQLKLDTAKEDILQYQQAMSEQLVKIRKSIGHSGLPFASFNTEEEPFRQLNLLLKRGR</sequence>
<proteinExistence type="predicted"/>